<organism evidence="1 2">
    <name type="scientific">Porphyromonas canoris</name>
    <dbReference type="NCBI Taxonomy" id="36875"/>
    <lineage>
        <taxon>Bacteria</taxon>
        <taxon>Pseudomonadati</taxon>
        <taxon>Bacteroidota</taxon>
        <taxon>Bacteroidia</taxon>
        <taxon>Bacteroidales</taxon>
        <taxon>Porphyromonadaceae</taxon>
        <taxon>Porphyromonas</taxon>
    </lineage>
</organism>
<evidence type="ECO:0000313" key="2">
    <source>
        <dbReference type="Proteomes" id="UP000030101"/>
    </source>
</evidence>
<keyword evidence="2" id="KW-1185">Reference proteome</keyword>
<dbReference type="RefSeq" id="WP_036789908.1">
    <property type="nucleotide sequence ID" value="NZ_JQZV01000008.1"/>
</dbReference>
<dbReference type="InterPro" id="IPR016181">
    <property type="entry name" value="Acyl_CoA_acyltransferase"/>
</dbReference>
<protein>
    <recommendedName>
        <fullName evidence="3">N-acetyltransferase domain-containing protein</fullName>
    </recommendedName>
</protein>
<evidence type="ECO:0000313" key="1">
    <source>
        <dbReference type="EMBL" id="KGN92661.1"/>
    </source>
</evidence>
<gene>
    <name evidence="1" type="ORF">HQ43_03955</name>
</gene>
<name>A0ABR4XM30_9PORP</name>
<evidence type="ECO:0008006" key="3">
    <source>
        <dbReference type="Google" id="ProtNLM"/>
    </source>
</evidence>
<reference evidence="1 2" key="1">
    <citation type="submission" date="2014-08" db="EMBL/GenBank/DDBJ databases">
        <title>Porphyromonas canoris strain:OH2762 Genome sequencing.</title>
        <authorList>
            <person name="Wallis C."/>
            <person name="Deusch O."/>
            <person name="O'Flynn C."/>
            <person name="Davis I."/>
            <person name="Jospin G."/>
            <person name="Darling A.E."/>
            <person name="Coil D.A."/>
            <person name="Alexiev A."/>
            <person name="Horsfall A."/>
            <person name="Kirkwood N."/>
            <person name="Harris S."/>
            <person name="Eisen J.A."/>
        </authorList>
    </citation>
    <scope>NUCLEOTIDE SEQUENCE [LARGE SCALE GENOMIC DNA]</scope>
    <source>
        <strain evidence="2">COT-108 OH2762</strain>
    </source>
</reference>
<accession>A0ABR4XM30</accession>
<sequence length="166" mass="18757">MYITEAKPEHIPEILRVLNAARIFMCRNGNPTQWAEGYPSKAMIEEDIRLGVGYVILETEQSGQPSGYFVLMDGPDPTYSEIYDGAWSYDKPYGVIHRLASDGSLRGIASAVFDFAAFRYLYLRIDTHRDNAVLQQILKQHLFAYCGIIYLANGSPRLAFDKLLSP</sequence>
<comment type="caution">
    <text evidence="1">The sequence shown here is derived from an EMBL/GenBank/DDBJ whole genome shotgun (WGS) entry which is preliminary data.</text>
</comment>
<dbReference type="SUPFAM" id="SSF55729">
    <property type="entry name" value="Acyl-CoA N-acyltransferases (Nat)"/>
    <property type="match status" value="1"/>
</dbReference>
<dbReference type="Proteomes" id="UP000030101">
    <property type="component" value="Unassembled WGS sequence"/>
</dbReference>
<dbReference type="Gene3D" id="3.40.630.30">
    <property type="match status" value="1"/>
</dbReference>
<dbReference type="EMBL" id="JQZV01000008">
    <property type="protein sequence ID" value="KGN92661.1"/>
    <property type="molecule type" value="Genomic_DNA"/>
</dbReference>
<proteinExistence type="predicted"/>